<keyword evidence="1" id="KW-0472">Membrane</keyword>
<keyword evidence="1" id="KW-0812">Transmembrane</keyword>
<reference evidence="2 3" key="1">
    <citation type="submission" date="2020-08" db="EMBL/GenBank/DDBJ databases">
        <title>Genomic Encyclopedia of Type Strains, Phase IV (KMG-IV): sequencing the most valuable type-strain genomes for metagenomic binning, comparative biology and taxonomic classification.</title>
        <authorList>
            <person name="Goeker M."/>
        </authorList>
    </citation>
    <scope>NUCLEOTIDE SEQUENCE [LARGE SCALE GENOMIC DNA]</scope>
    <source>
        <strain evidence="2 3">DSM 19512</strain>
    </source>
</reference>
<organism evidence="2 3">
    <name type="scientific">Sphingomonas pseudosanguinis</name>
    <dbReference type="NCBI Taxonomy" id="413712"/>
    <lineage>
        <taxon>Bacteria</taxon>
        <taxon>Pseudomonadati</taxon>
        <taxon>Pseudomonadota</taxon>
        <taxon>Alphaproteobacteria</taxon>
        <taxon>Sphingomonadales</taxon>
        <taxon>Sphingomonadaceae</taxon>
        <taxon>Sphingomonas</taxon>
    </lineage>
</organism>
<evidence type="ECO:0000256" key="1">
    <source>
        <dbReference type="SAM" id="Phobius"/>
    </source>
</evidence>
<evidence type="ECO:0000313" key="2">
    <source>
        <dbReference type="EMBL" id="MBB3879608.1"/>
    </source>
</evidence>
<dbReference type="AlphaFoldDB" id="A0A7W6ACT7"/>
<keyword evidence="1" id="KW-1133">Transmembrane helix</keyword>
<evidence type="ECO:0008006" key="4">
    <source>
        <dbReference type="Google" id="ProtNLM"/>
    </source>
</evidence>
<sequence length="34" mass="3649">MSQWSFVAAAYAVMLGGTGLLLAISYLAMKRAEK</sequence>
<dbReference type="EMBL" id="JACIDH010000007">
    <property type="protein sequence ID" value="MBB3879608.1"/>
    <property type="molecule type" value="Genomic_DNA"/>
</dbReference>
<protein>
    <recommendedName>
        <fullName evidence="4">Heme exporter protein D</fullName>
    </recommendedName>
</protein>
<accession>A0A7W6ACT7</accession>
<feature type="transmembrane region" description="Helical" evidence="1">
    <location>
        <begin position="6"/>
        <end position="29"/>
    </location>
</feature>
<name>A0A7W6ACT7_9SPHN</name>
<keyword evidence="3" id="KW-1185">Reference proteome</keyword>
<comment type="caution">
    <text evidence="2">The sequence shown here is derived from an EMBL/GenBank/DDBJ whole genome shotgun (WGS) entry which is preliminary data.</text>
</comment>
<proteinExistence type="predicted"/>
<dbReference type="Proteomes" id="UP000538670">
    <property type="component" value="Unassembled WGS sequence"/>
</dbReference>
<evidence type="ECO:0000313" key="3">
    <source>
        <dbReference type="Proteomes" id="UP000538670"/>
    </source>
</evidence>
<gene>
    <name evidence="2" type="ORF">GGR48_002035</name>
</gene>